<dbReference type="SUPFAM" id="SSF109604">
    <property type="entry name" value="HD-domain/PDEase-like"/>
    <property type="match status" value="1"/>
</dbReference>
<comment type="caution">
    <text evidence="1">The sequence shown here is derived from an EMBL/GenBank/DDBJ whole genome shotgun (WGS) entry which is preliminary data.</text>
</comment>
<reference evidence="1 2" key="1">
    <citation type="submission" date="2019-03" db="EMBL/GenBank/DDBJ databases">
        <authorList>
            <person name="Kim M.K.M."/>
        </authorList>
    </citation>
    <scope>NUCLEOTIDE SEQUENCE [LARGE SCALE GENOMIC DNA]</scope>
    <source>
        <strain evidence="1 2">18JY21-1</strain>
    </source>
</reference>
<keyword evidence="2" id="KW-1185">Reference proteome</keyword>
<dbReference type="AlphaFoldDB" id="A0A4R4EGS1"/>
<accession>A0A4R4EGS1</accession>
<dbReference type="EMBL" id="SKFG01000003">
    <property type="protein sequence ID" value="TCZ79286.1"/>
    <property type="molecule type" value="Genomic_DNA"/>
</dbReference>
<proteinExistence type="predicted"/>
<sequence>MQDADVLDHFGSLEIWLKFQVSAHREENVFDAINLWESDETAEYIQNNRNVLNYELSKAIFDRKISFQKQYQERFALECKGEIFFE</sequence>
<evidence type="ECO:0000313" key="2">
    <source>
        <dbReference type="Proteomes" id="UP000295418"/>
    </source>
</evidence>
<protein>
    <submittedName>
        <fullName evidence="1">Uncharacterized protein</fullName>
    </submittedName>
</protein>
<dbReference type="Gene3D" id="1.20.58.1910">
    <property type="match status" value="1"/>
</dbReference>
<gene>
    <name evidence="1" type="ORF">E0485_05305</name>
</gene>
<organism evidence="1 2">
    <name type="scientific">Paenibacillus albiflavus</name>
    <dbReference type="NCBI Taxonomy" id="2545760"/>
    <lineage>
        <taxon>Bacteria</taxon>
        <taxon>Bacillati</taxon>
        <taxon>Bacillota</taxon>
        <taxon>Bacilli</taxon>
        <taxon>Bacillales</taxon>
        <taxon>Paenibacillaceae</taxon>
        <taxon>Paenibacillus</taxon>
    </lineage>
</organism>
<evidence type="ECO:0000313" key="1">
    <source>
        <dbReference type="EMBL" id="TCZ79286.1"/>
    </source>
</evidence>
<name>A0A4R4EGS1_9BACL</name>
<dbReference type="Proteomes" id="UP000295418">
    <property type="component" value="Unassembled WGS sequence"/>
</dbReference>